<evidence type="ECO:0000256" key="1">
    <source>
        <dbReference type="ARBA" id="ARBA00022801"/>
    </source>
</evidence>
<protein>
    <submittedName>
        <fullName evidence="4">Alpha/beta hydrolase</fullName>
    </submittedName>
</protein>
<dbReference type="Proteomes" id="UP001501570">
    <property type="component" value="Unassembled WGS sequence"/>
</dbReference>
<dbReference type="InterPro" id="IPR029058">
    <property type="entry name" value="AB_hydrolase_fold"/>
</dbReference>
<dbReference type="Pfam" id="PF03403">
    <property type="entry name" value="PAF-AH_p_II"/>
    <property type="match status" value="1"/>
</dbReference>
<evidence type="ECO:0000313" key="5">
    <source>
        <dbReference type="Proteomes" id="UP001501570"/>
    </source>
</evidence>
<dbReference type="SUPFAM" id="SSF53474">
    <property type="entry name" value="alpha/beta-Hydrolases"/>
    <property type="match status" value="1"/>
</dbReference>
<dbReference type="GO" id="GO:0016787">
    <property type="term" value="F:hydrolase activity"/>
    <property type="evidence" value="ECO:0007669"/>
    <property type="project" value="UniProtKB-KW"/>
</dbReference>
<keyword evidence="2" id="KW-0442">Lipid degradation</keyword>
<name>A0ABP9ST97_9ACTN</name>
<dbReference type="EMBL" id="BAABJQ010000052">
    <property type="protein sequence ID" value="GAA5201646.1"/>
    <property type="molecule type" value="Genomic_DNA"/>
</dbReference>
<reference evidence="5" key="1">
    <citation type="journal article" date="2019" name="Int. J. Syst. Evol. Microbiol.">
        <title>The Global Catalogue of Microorganisms (GCM) 10K type strain sequencing project: providing services to taxonomists for standard genome sequencing and annotation.</title>
        <authorList>
            <consortium name="The Broad Institute Genomics Platform"/>
            <consortium name="The Broad Institute Genome Sequencing Center for Infectious Disease"/>
            <person name="Wu L."/>
            <person name="Ma J."/>
        </authorList>
    </citation>
    <scope>NUCLEOTIDE SEQUENCE [LARGE SCALE GENOMIC DNA]</scope>
    <source>
        <strain evidence="5">JCM 18304</strain>
    </source>
</reference>
<evidence type="ECO:0000256" key="3">
    <source>
        <dbReference type="ARBA" id="ARBA00023098"/>
    </source>
</evidence>
<sequence>MRHSNDRLAGSAARRARGASAVLAAGLAVAAGMAVTGVAPGTASAAVADGTGAGATVVHGQVRGSLPALTGPYRVGTASLHLIDRSRPDPWVDDPPYRELMVSLFYPASGTAGRASAPYMLPKAAAHFDSVDTNDYLGLSLPTGAVDWSATDTHAYPDAPVDRRAGKLPVVLFSPGLGEPRTWSTTLVEQLASRGYLVVTIDNTYESPEVQFPDGRLEVLTDPQPTVDWVTKLITTRSADTSFVLDELTAIDRGGHRDSAVPAGLAGAMNLAEVGMFGHSAGGFAAAQAMYDDPRIKAGVNLDGTMTLNPDSSAANDPAYFPDVVTSGLDRPFLLIGSDGEGGESVTDDASWASFRAHSTGWQADLTLRGSDHASFTDAETLVPQIASALHLPAQTVTGDIGTLDPDRAVTVEDDYLSAFFDRFLRHRDGHLLDGPSPRYPEMSFVG</sequence>
<proteinExistence type="predicted"/>
<dbReference type="Gene3D" id="3.40.50.1820">
    <property type="entry name" value="alpha/beta hydrolase"/>
    <property type="match status" value="1"/>
</dbReference>
<keyword evidence="5" id="KW-1185">Reference proteome</keyword>
<organism evidence="4 5">
    <name type="scientific">Rugosimonospora acidiphila</name>
    <dbReference type="NCBI Taxonomy" id="556531"/>
    <lineage>
        <taxon>Bacteria</taxon>
        <taxon>Bacillati</taxon>
        <taxon>Actinomycetota</taxon>
        <taxon>Actinomycetes</taxon>
        <taxon>Micromonosporales</taxon>
        <taxon>Micromonosporaceae</taxon>
        <taxon>Rugosimonospora</taxon>
    </lineage>
</organism>
<evidence type="ECO:0000256" key="2">
    <source>
        <dbReference type="ARBA" id="ARBA00022963"/>
    </source>
</evidence>
<evidence type="ECO:0000313" key="4">
    <source>
        <dbReference type="EMBL" id="GAA5201646.1"/>
    </source>
</evidence>
<comment type="caution">
    <text evidence="4">The sequence shown here is derived from an EMBL/GenBank/DDBJ whole genome shotgun (WGS) entry which is preliminary data.</text>
</comment>
<keyword evidence="1 4" id="KW-0378">Hydrolase</keyword>
<accession>A0ABP9ST97</accession>
<keyword evidence="3" id="KW-0443">Lipid metabolism</keyword>
<dbReference type="RefSeq" id="WP_345639155.1">
    <property type="nucleotide sequence ID" value="NZ_BAABJQ010000052.1"/>
</dbReference>
<dbReference type="PANTHER" id="PTHR10272:SF0">
    <property type="entry name" value="PLATELET-ACTIVATING FACTOR ACETYLHYDROLASE"/>
    <property type="match status" value="1"/>
</dbReference>
<dbReference type="PANTHER" id="PTHR10272">
    <property type="entry name" value="PLATELET-ACTIVATING FACTOR ACETYLHYDROLASE"/>
    <property type="match status" value="1"/>
</dbReference>
<gene>
    <name evidence="4" type="ORF">GCM10023322_82050</name>
</gene>